<dbReference type="EMBL" id="JACOPB010000002">
    <property type="protein sequence ID" value="MBC5707897.1"/>
    <property type="molecule type" value="Genomic_DNA"/>
</dbReference>
<keyword evidence="2" id="KW-1185">Reference proteome</keyword>
<dbReference type="RefSeq" id="WP_187020564.1">
    <property type="nucleotide sequence ID" value="NZ_JACOPB010000002.1"/>
</dbReference>
<evidence type="ECO:0000313" key="1">
    <source>
        <dbReference type="EMBL" id="MBC5707897.1"/>
    </source>
</evidence>
<dbReference type="Proteomes" id="UP000634672">
    <property type="component" value="Unassembled WGS sequence"/>
</dbReference>
<evidence type="ECO:0000313" key="2">
    <source>
        <dbReference type="Proteomes" id="UP000634672"/>
    </source>
</evidence>
<dbReference type="InterPro" id="IPR026990">
    <property type="entry name" value="TnpW"/>
</dbReference>
<protein>
    <submittedName>
        <fullName evidence="1">Transposon-encoded TnpW family protein</fullName>
    </submittedName>
</protein>
<name>A0ABR7H3Y6_9FIRM</name>
<gene>
    <name evidence="1" type="ORF">H8S75_08015</name>
</gene>
<accession>A0ABR7H3Y6</accession>
<reference evidence="1 2" key="1">
    <citation type="submission" date="2020-08" db="EMBL/GenBank/DDBJ databases">
        <title>Genome public.</title>
        <authorList>
            <person name="Liu C."/>
            <person name="Sun Q."/>
        </authorList>
    </citation>
    <scope>NUCLEOTIDE SEQUENCE [LARGE SCALE GENOMIC DNA]</scope>
    <source>
        <strain evidence="1 2">NSJ-66</strain>
    </source>
</reference>
<organism evidence="1 2">
    <name type="scientific">Hungatella hominis</name>
    <dbReference type="NCBI Taxonomy" id="2763050"/>
    <lineage>
        <taxon>Bacteria</taxon>
        <taxon>Bacillati</taxon>
        <taxon>Bacillota</taxon>
        <taxon>Clostridia</taxon>
        <taxon>Lachnospirales</taxon>
        <taxon>Lachnospiraceae</taxon>
        <taxon>Hungatella</taxon>
    </lineage>
</organism>
<comment type="caution">
    <text evidence="1">The sequence shown here is derived from an EMBL/GenBank/DDBJ whole genome shotgun (WGS) entry which is preliminary data.</text>
</comment>
<sequence length="60" mass="6706">MEENKMTVTVRETKAADCVTQIRMGNTVLVVNGFFKKNATETAEDKMARVLAAEGRMIQK</sequence>
<dbReference type="Pfam" id="PF14202">
    <property type="entry name" value="TnpW"/>
    <property type="match status" value="1"/>
</dbReference>
<proteinExistence type="predicted"/>